<dbReference type="Proteomes" id="UP000255036">
    <property type="component" value="Unassembled WGS sequence"/>
</dbReference>
<gene>
    <name evidence="3" type="ORF">DWV06_01305</name>
</gene>
<feature type="signal peptide" evidence="2">
    <location>
        <begin position="1"/>
        <end position="21"/>
    </location>
</feature>
<name>A0A371AZB8_9FIRM</name>
<dbReference type="RefSeq" id="WP_115480380.1">
    <property type="nucleotide sequence ID" value="NZ_QRCT01000009.1"/>
</dbReference>
<sequence length="338" mass="37969">MKRLLLCLCAALSIYMAGCRADDVRDSSKETNISAKSEQTEETSSKTEKQDEISFGYIANGSGEMNVYNYDGDTIEVPFSFTALNKTGHDIGFLVFIDGKLQRYTVKYSDGTISDETMMQKFYCDGKGKQQFSFEILPNTGKKGDKLGIYVCAIVYPSFKPKNAEQPSYQYYGSLSQVVPQQVTFNADVPKEEIKYIETKDGLKLTEDITKYIEYFSAKSVQEALENNTYVNLYQKSLDENKIYSEDGKVTLHLQLYGGVDGIYNTTIFVNNQPITIDGADFIKTEMKANKMAECEITLDLDNLDELNTIYAVSVPADNAYLDYAPVTKTNSVLMINK</sequence>
<feature type="region of interest" description="Disordered" evidence="1">
    <location>
        <begin position="28"/>
        <end position="49"/>
    </location>
</feature>
<evidence type="ECO:0000313" key="4">
    <source>
        <dbReference type="Proteomes" id="UP000255036"/>
    </source>
</evidence>
<dbReference type="AlphaFoldDB" id="A0A371AZB8"/>
<evidence type="ECO:0000256" key="1">
    <source>
        <dbReference type="SAM" id="MobiDB-lite"/>
    </source>
</evidence>
<accession>A0A371AZB8</accession>
<dbReference type="OrthoDB" id="2025270at2"/>
<protein>
    <submittedName>
        <fullName evidence="3">Uncharacterized protein</fullName>
    </submittedName>
</protein>
<evidence type="ECO:0000313" key="3">
    <source>
        <dbReference type="EMBL" id="RDU24896.1"/>
    </source>
</evidence>
<proteinExistence type="predicted"/>
<keyword evidence="4" id="KW-1185">Reference proteome</keyword>
<evidence type="ECO:0000256" key="2">
    <source>
        <dbReference type="SAM" id="SignalP"/>
    </source>
</evidence>
<organism evidence="3 4">
    <name type="scientific">Anaerosacchariphilus polymeriproducens</name>
    <dbReference type="NCBI Taxonomy" id="1812858"/>
    <lineage>
        <taxon>Bacteria</taxon>
        <taxon>Bacillati</taxon>
        <taxon>Bacillota</taxon>
        <taxon>Clostridia</taxon>
        <taxon>Lachnospirales</taxon>
        <taxon>Lachnospiraceae</taxon>
        <taxon>Anaerosacchariphilus</taxon>
    </lineage>
</organism>
<keyword evidence="2" id="KW-0732">Signal</keyword>
<comment type="caution">
    <text evidence="3">The sequence shown here is derived from an EMBL/GenBank/DDBJ whole genome shotgun (WGS) entry which is preliminary data.</text>
</comment>
<dbReference type="EMBL" id="QRCT01000009">
    <property type="protein sequence ID" value="RDU24896.1"/>
    <property type="molecule type" value="Genomic_DNA"/>
</dbReference>
<reference evidence="3 4" key="1">
    <citation type="submission" date="2018-07" db="EMBL/GenBank/DDBJ databases">
        <title>Anaerosacharophilus polymeroproducens gen. nov. sp. nov., an anaerobic bacterium isolated from salt field.</title>
        <authorList>
            <person name="Kim W."/>
            <person name="Yang S.-H."/>
            <person name="Oh J."/>
            <person name="Lee J.-H."/>
            <person name="Kwon K.K."/>
        </authorList>
    </citation>
    <scope>NUCLEOTIDE SEQUENCE [LARGE SCALE GENOMIC DNA]</scope>
    <source>
        <strain evidence="3 4">MCWD5</strain>
    </source>
</reference>
<feature type="chain" id="PRO_5017043566" evidence="2">
    <location>
        <begin position="22"/>
        <end position="338"/>
    </location>
</feature>